<keyword evidence="1" id="KW-1133">Transmembrane helix</keyword>
<dbReference type="PANTHER" id="PTHR43162:SF1">
    <property type="entry name" value="PRESTALK A DIFFERENTIATION PROTEIN A"/>
    <property type="match status" value="1"/>
</dbReference>
<dbReference type="Proteomes" id="UP000051966">
    <property type="component" value="Unassembled WGS sequence"/>
</dbReference>
<keyword evidence="6" id="KW-1185">Reference proteome</keyword>
<dbReference type="SUPFAM" id="SSF51735">
    <property type="entry name" value="NAD(P)-binding Rossmann-fold domains"/>
    <property type="match status" value="1"/>
</dbReference>
<evidence type="ECO:0000313" key="6">
    <source>
        <dbReference type="Proteomes" id="UP000051966"/>
    </source>
</evidence>
<dbReference type="InterPro" id="IPR051604">
    <property type="entry name" value="Ergot_Alk_Oxidoreductase"/>
</dbReference>
<organism evidence="3 5">
    <name type="scientific">Lentilactobacillus farraginis DSM 18382 = JCM 14108</name>
    <dbReference type="NCBI Taxonomy" id="1423743"/>
    <lineage>
        <taxon>Bacteria</taxon>
        <taxon>Bacillati</taxon>
        <taxon>Bacillota</taxon>
        <taxon>Bacilli</taxon>
        <taxon>Lactobacillales</taxon>
        <taxon>Lactobacillaceae</taxon>
        <taxon>Lentilactobacillus</taxon>
    </lineage>
</organism>
<feature type="domain" description="NmrA-like" evidence="2">
    <location>
        <begin position="20"/>
        <end position="259"/>
    </location>
</feature>
<proteinExistence type="predicted"/>
<keyword evidence="1" id="KW-0472">Membrane</keyword>
<dbReference type="InterPro" id="IPR008030">
    <property type="entry name" value="NmrA-like"/>
</dbReference>
<keyword evidence="1" id="KW-0812">Transmembrane</keyword>
<dbReference type="CDD" id="cd05269">
    <property type="entry name" value="TMR_SDR_a"/>
    <property type="match status" value="1"/>
</dbReference>
<reference evidence="3" key="1">
    <citation type="journal article" date="2014" name="Genome Announc.">
        <title>Draft Genome Sequences of Two Lactobacillus Strains, L. farraginis JCM 14108T and L. composti JCM 14202T, Isolated from Compost of Distilled Shochu Residue.</title>
        <authorList>
            <person name="Yuki M."/>
            <person name="Oshima K."/>
            <person name="Suda W."/>
            <person name="Kitahara M."/>
            <person name="Kitamura K."/>
            <person name="Iida T."/>
            <person name="Hattori M."/>
            <person name="Ohkuma M."/>
        </authorList>
    </citation>
    <scope>NUCLEOTIDE SEQUENCE [LARGE SCALE GENOMIC DNA]</scope>
    <source>
        <strain evidence="3">JCM 14108</strain>
    </source>
</reference>
<accession>X0PB62</accession>
<evidence type="ECO:0000313" key="5">
    <source>
        <dbReference type="Proteomes" id="UP000019488"/>
    </source>
</evidence>
<dbReference type="Proteomes" id="UP000019488">
    <property type="component" value="Unassembled WGS sequence"/>
</dbReference>
<dbReference type="Gene3D" id="3.90.25.10">
    <property type="entry name" value="UDP-galactose 4-epimerase, domain 1"/>
    <property type="match status" value="1"/>
</dbReference>
<name>X0PB62_9LACO</name>
<comment type="caution">
    <text evidence="3">The sequence shown here is derived from an EMBL/GenBank/DDBJ whole genome shotgun (WGS) entry which is preliminary data.</text>
</comment>
<evidence type="ECO:0000313" key="4">
    <source>
        <dbReference type="EMBL" id="KRM03960.1"/>
    </source>
</evidence>
<dbReference type="EMBL" id="BAKI01000025">
    <property type="protein sequence ID" value="GAF37159.1"/>
    <property type="molecule type" value="Genomic_DNA"/>
</dbReference>
<dbReference type="EMBL" id="AZFY01000122">
    <property type="protein sequence ID" value="KRM03960.1"/>
    <property type="molecule type" value="Genomic_DNA"/>
</dbReference>
<dbReference type="PANTHER" id="PTHR43162">
    <property type="match status" value="1"/>
</dbReference>
<gene>
    <name evidence="4" type="ORF">FD41_GL001000</name>
    <name evidence="3" type="ORF">JCM14108_2174</name>
</gene>
<dbReference type="PATRIC" id="fig|1423743.5.peg.1031"/>
<evidence type="ECO:0000256" key="1">
    <source>
        <dbReference type="SAM" id="Phobius"/>
    </source>
</evidence>
<dbReference type="Gene3D" id="3.40.50.720">
    <property type="entry name" value="NAD(P)-binding Rossmann-like Domain"/>
    <property type="match status" value="1"/>
</dbReference>
<dbReference type="eggNOG" id="COG0702">
    <property type="taxonomic scope" value="Bacteria"/>
</dbReference>
<feature type="transmembrane region" description="Helical" evidence="1">
    <location>
        <begin position="21"/>
        <end position="40"/>
    </location>
</feature>
<protein>
    <submittedName>
        <fullName evidence="3">Predicted nucleoside-diphosphate-sugar epimerase</fullName>
    </submittedName>
</protein>
<dbReference type="Pfam" id="PF05368">
    <property type="entry name" value="NmrA"/>
    <property type="match status" value="1"/>
</dbReference>
<dbReference type="STRING" id="1423743.FD41_GL001000"/>
<sequence length="306" mass="35230">MGKVNQNDDHLLQIRKFKMEKILVIGGTGNIGLPLIQWLATTQNSQIVAGVHNVQRAQRTLAGIERLEIRHFDFLDATTFPTAFSGVSRVFFVRPPQLSKPKTDMLPFLKYVKQQRIHQLVFVSLIGVEKNPMTPHHKIEKMIQQLGIPHTFIRPSFFMQNLNTTHRFDIQQHHDLFIPAGHAKTSFIDTRDIGEVAGVCLTDDRYLNQALEITGPQALTYDEIAKIMTEVLGTPITYSRPGLLKFRRVMLKRGIKKEFVNVMVMLYLITQLGNAKKVTDTAERVLKRPPRDIRTYVQDYRDYFFS</sequence>
<dbReference type="InterPro" id="IPR036291">
    <property type="entry name" value="NAD(P)-bd_dom_sf"/>
</dbReference>
<evidence type="ECO:0000259" key="2">
    <source>
        <dbReference type="Pfam" id="PF05368"/>
    </source>
</evidence>
<dbReference type="AlphaFoldDB" id="X0PB62"/>
<reference evidence="4 6" key="2">
    <citation type="journal article" date="2015" name="Genome Announc.">
        <title>Expanding the biotechnology potential of lactobacilli through comparative genomics of 213 strains and associated genera.</title>
        <authorList>
            <person name="Sun Z."/>
            <person name="Harris H.M."/>
            <person name="McCann A."/>
            <person name="Guo C."/>
            <person name="Argimon S."/>
            <person name="Zhang W."/>
            <person name="Yang X."/>
            <person name="Jeffery I.B."/>
            <person name="Cooney J.C."/>
            <person name="Kagawa T.F."/>
            <person name="Liu W."/>
            <person name="Song Y."/>
            <person name="Salvetti E."/>
            <person name="Wrobel A."/>
            <person name="Rasinkangas P."/>
            <person name="Parkhill J."/>
            <person name="Rea M.C."/>
            <person name="O'Sullivan O."/>
            <person name="Ritari J."/>
            <person name="Douillard F.P."/>
            <person name="Paul Ross R."/>
            <person name="Yang R."/>
            <person name="Briner A.E."/>
            <person name="Felis G.E."/>
            <person name="de Vos W.M."/>
            <person name="Barrangou R."/>
            <person name="Klaenhammer T.R."/>
            <person name="Caufield P.W."/>
            <person name="Cui Y."/>
            <person name="Zhang H."/>
            <person name="O'Toole P.W."/>
        </authorList>
    </citation>
    <scope>NUCLEOTIDE SEQUENCE [LARGE SCALE GENOMIC DNA]</scope>
    <source>
        <strain evidence="4 6">DSM 18382</strain>
    </source>
</reference>
<evidence type="ECO:0000313" key="3">
    <source>
        <dbReference type="EMBL" id="GAF37159.1"/>
    </source>
</evidence>